<evidence type="ECO:0000313" key="3">
    <source>
        <dbReference type="Proteomes" id="UP000199656"/>
    </source>
</evidence>
<reference evidence="3" key="1">
    <citation type="submission" date="2016-10" db="EMBL/GenBank/DDBJ databases">
        <authorList>
            <person name="Varghese N."/>
            <person name="Submissions S."/>
        </authorList>
    </citation>
    <scope>NUCLEOTIDE SEQUENCE [LARGE SCALE GENOMIC DNA]</scope>
    <source>
        <strain evidence="3">DSM 23920</strain>
    </source>
</reference>
<evidence type="ECO:0000313" key="2">
    <source>
        <dbReference type="EMBL" id="SEA62316.1"/>
    </source>
</evidence>
<dbReference type="Pfam" id="PF06445">
    <property type="entry name" value="GyrI-like"/>
    <property type="match status" value="1"/>
</dbReference>
<dbReference type="InterPro" id="IPR011256">
    <property type="entry name" value="Reg_factor_effector_dom_sf"/>
</dbReference>
<keyword evidence="3" id="KW-1185">Reference proteome</keyword>
<dbReference type="InterPro" id="IPR008319">
    <property type="entry name" value="GyrI-like_CCH_Lin2189-like"/>
</dbReference>
<dbReference type="RefSeq" id="WP_089762408.1">
    <property type="nucleotide sequence ID" value="NZ_BKAT01000016.1"/>
</dbReference>
<organism evidence="2 3">
    <name type="scientific">Chitinophaga terrae</name>
    <name type="common">ex Kim and Jung 2007</name>
    <dbReference type="NCBI Taxonomy" id="408074"/>
    <lineage>
        <taxon>Bacteria</taxon>
        <taxon>Pseudomonadati</taxon>
        <taxon>Bacteroidota</taxon>
        <taxon>Chitinophagia</taxon>
        <taxon>Chitinophagales</taxon>
        <taxon>Chitinophagaceae</taxon>
        <taxon>Chitinophaga</taxon>
    </lineage>
</organism>
<dbReference type="PIRSF" id="PIRSF031644">
    <property type="entry name" value="UCP031644"/>
    <property type="match status" value="1"/>
</dbReference>
<accession>A0A1H4CPH8</accession>
<dbReference type="Proteomes" id="UP000199656">
    <property type="component" value="Unassembled WGS sequence"/>
</dbReference>
<protein>
    <recommendedName>
        <fullName evidence="1">GyrI-like small molecule binding domain-containing protein</fullName>
    </recommendedName>
</protein>
<proteinExistence type="predicted"/>
<gene>
    <name evidence="2" type="ORF">SAMN05660909_02706</name>
</gene>
<feature type="domain" description="GyrI-like small molecule binding" evidence="1">
    <location>
        <begin position="20"/>
        <end position="197"/>
    </location>
</feature>
<dbReference type="AlphaFoldDB" id="A0A1H4CPH8"/>
<dbReference type="OrthoDB" id="4772335at2"/>
<name>A0A1H4CPH8_9BACT</name>
<dbReference type="SUPFAM" id="SSF55136">
    <property type="entry name" value="Probable bacterial effector-binding domain"/>
    <property type="match status" value="1"/>
</dbReference>
<sequence>MAKLDLTKAYKKYFTATPTPHVTEVEKGLYLTITGQGNPDGEQFAAAVAALYSVAYGIKFDNKAKGKDFVVSKLEGFWWVDATGIDPLQVPRDLWHYELAIMLPDDISQAQFRQAVEKAMAKKKSPLVNQVQLKQMEEGLCVQVLHEGPFSEEPRTLKKLHGYIEQEGYAFNGRHHEIYLSDFRRTAPEKQRTILRHPVRK</sequence>
<dbReference type="InterPro" id="IPR029442">
    <property type="entry name" value="GyrI-like"/>
</dbReference>
<dbReference type="Gene3D" id="3.20.80.10">
    <property type="entry name" value="Regulatory factor, effector binding domain"/>
    <property type="match status" value="1"/>
</dbReference>
<evidence type="ECO:0000259" key="1">
    <source>
        <dbReference type="Pfam" id="PF06445"/>
    </source>
</evidence>
<dbReference type="STRING" id="408074.SAMN05660909_02706"/>
<dbReference type="EMBL" id="FNRL01000011">
    <property type="protein sequence ID" value="SEA62316.1"/>
    <property type="molecule type" value="Genomic_DNA"/>
</dbReference>